<reference evidence="2" key="2">
    <citation type="submission" date="2015-02" db="UniProtKB">
        <authorList>
            <consortium name="EnsemblMetazoa"/>
        </authorList>
    </citation>
    <scope>IDENTIFICATION</scope>
</reference>
<reference evidence="3" key="1">
    <citation type="submission" date="2011-05" db="EMBL/GenBank/DDBJ databases">
        <authorList>
            <person name="Richards S.R."/>
            <person name="Qu J."/>
            <person name="Jiang H."/>
            <person name="Jhangiani S.N."/>
            <person name="Agravi P."/>
            <person name="Goodspeed R."/>
            <person name="Gross S."/>
            <person name="Mandapat C."/>
            <person name="Jackson L."/>
            <person name="Mathew T."/>
            <person name="Pu L."/>
            <person name="Thornton R."/>
            <person name="Saada N."/>
            <person name="Wilczek-Boney K.B."/>
            <person name="Lee S."/>
            <person name="Kovar C."/>
            <person name="Wu Y."/>
            <person name="Scherer S.E."/>
            <person name="Worley K.C."/>
            <person name="Muzny D.M."/>
            <person name="Gibbs R."/>
        </authorList>
    </citation>
    <scope>NUCLEOTIDE SEQUENCE</scope>
    <source>
        <strain evidence="3">Brora</strain>
    </source>
</reference>
<evidence type="ECO:0000313" key="2">
    <source>
        <dbReference type="EnsemblMetazoa" id="SMAR004667-PA"/>
    </source>
</evidence>
<dbReference type="HOGENOM" id="CLU_2457634_0_0_1"/>
<organism evidence="2 3">
    <name type="scientific">Strigamia maritima</name>
    <name type="common">European centipede</name>
    <name type="synonym">Geophilus maritimus</name>
    <dbReference type="NCBI Taxonomy" id="126957"/>
    <lineage>
        <taxon>Eukaryota</taxon>
        <taxon>Metazoa</taxon>
        <taxon>Ecdysozoa</taxon>
        <taxon>Arthropoda</taxon>
        <taxon>Myriapoda</taxon>
        <taxon>Chilopoda</taxon>
        <taxon>Pleurostigmophora</taxon>
        <taxon>Geophilomorpha</taxon>
        <taxon>Linotaeniidae</taxon>
        <taxon>Strigamia</taxon>
    </lineage>
</organism>
<evidence type="ECO:0000313" key="3">
    <source>
        <dbReference type="Proteomes" id="UP000014500"/>
    </source>
</evidence>
<sequence length="89" mass="9654">MVMVKHLLEVMGEMVMVKHLLEVMEEMIMDNQLLTNLHPATETMDTVQTLLPVMASAVSYGANGSQSSSSSSYTVNVGSNGAQQSSNKY</sequence>
<proteinExistence type="predicted"/>
<evidence type="ECO:0000256" key="1">
    <source>
        <dbReference type="SAM" id="MobiDB-lite"/>
    </source>
</evidence>
<dbReference type="AlphaFoldDB" id="T1IU49"/>
<dbReference type="EnsemblMetazoa" id="SMAR004667-RA">
    <property type="protein sequence ID" value="SMAR004667-PA"/>
    <property type="gene ID" value="SMAR004667"/>
</dbReference>
<keyword evidence="3" id="KW-1185">Reference proteome</keyword>
<dbReference type="Proteomes" id="UP000014500">
    <property type="component" value="Unassembled WGS sequence"/>
</dbReference>
<name>T1IU49_STRMM</name>
<accession>T1IU49</accession>
<feature type="compositionally biased region" description="Low complexity" evidence="1">
    <location>
        <begin position="60"/>
        <end position="81"/>
    </location>
</feature>
<protein>
    <submittedName>
        <fullName evidence="2">Uncharacterized protein</fullName>
    </submittedName>
</protein>
<feature type="region of interest" description="Disordered" evidence="1">
    <location>
        <begin position="60"/>
        <end position="89"/>
    </location>
</feature>
<dbReference type="EMBL" id="JH431520">
    <property type="status" value="NOT_ANNOTATED_CDS"/>
    <property type="molecule type" value="Genomic_DNA"/>
</dbReference>